<evidence type="ECO:0008006" key="2">
    <source>
        <dbReference type="Google" id="ProtNLM"/>
    </source>
</evidence>
<evidence type="ECO:0000313" key="1">
    <source>
        <dbReference type="EMBL" id="VAW51210.1"/>
    </source>
</evidence>
<sequence>MKSLLLFTILAIPVLAYAGGPRHIDGNTPVRYINPNVVLNFDVGTLGARSNSVSNDMVLQSMALWNNVTTATINLTKGNNLASDIDQTNYQDLLFPAGGSNSHPSVSDGLIPVVYDTDGQVIDAFFGPLQSTVIVGVATSIFPIGTGGYITGYVLINGKNTVGGVEITDPLLSHTITHEIGHLIGIDHSQLNITDANKNCGLNGNQYPVMYPTFCNQPTNALHLDDAAAVTALYPEQNVVATFGEINGTLVDTLGDQWAGVNIIVTNTQTGDVYSVVSDYLKQGTGFFSILLPAGTYTLQANDIIAEFTGISSVGPYATNAADTSFSYGGIGFVYAGSTPGSNQLLTVTTGEAITVSLVSDGSGAFTTGNTMTVVTAAATGGGAAGGGGGGGGGIVSPAILLLMLAGLYRRIFYGPELVK</sequence>
<gene>
    <name evidence="1" type="ORF">MNBD_GAMMA05-1063</name>
</gene>
<dbReference type="Gene3D" id="3.40.390.10">
    <property type="entry name" value="Collagenase (Catalytic Domain)"/>
    <property type="match status" value="1"/>
</dbReference>
<organism evidence="1">
    <name type="scientific">hydrothermal vent metagenome</name>
    <dbReference type="NCBI Taxonomy" id="652676"/>
    <lineage>
        <taxon>unclassified sequences</taxon>
        <taxon>metagenomes</taxon>
        <taxon>ecological metagenomes</taxon>
    </lineage>
</organism>
<accession>A0A3B0WFJ4</accession>
<dbReference type="SUPFAM" id="SSF55486">
    <property type="entry name" value="Metalloproteases ('zincins'), catalytic domain"/>
    <property type="match status" value="1"/>
</dbReference>
<dbReference type="InterPro" id="IPR024079">
    <property type="entry name" value="MetalloPept_cat_dom_sf"/>
</dbReference>
<dbReference type="EMBL" id="UOFE01000014">
    <property type="protein sequence ID" value="VAW51210.1"/>
    <property type="molecule type" value="Genomic_DNA"/>
</dbReference>
<name>A0A3B0WFJ4_9ZZZZ</name>
<proteinExistence type="predicted"/>
<dbReference type="GO" id="GO:0008237">
    <property type="term" value="F:metallopeptidase activity"/>
    <property type="evidence" value="ECO:0007669"/>
    <property type="project" value="InterPro"/>
</dbReference>
<dbReference type="AlphaFoldDB" id="A0A3B0WFJ4"/>
<reference evidence="1" key="1">
    <citation type="submission" date="2018-06" db="EMBL/GenBank/DDBJ databases">
        <authorList>
            <person name="Zhirakovskaya E."/>
        </authorList>
    </citation>
    <scope>NUCLEOTIDE SEQUENCE</scope>
</reference>
<protein>
    <recommendedName>
        <fullName evidence="2">Peptidase M10 metallopeptidase domain-containing protein</fullName>
    </recommendedName>
</protein>